<feature type="DNA-binding region" description="H-T-H motif" evidence="4">
    <location>
        <begin position="33"/>
        <end position="52"/>
    </location>
</feature>
<keyword evidence="2 4" id="KW-0238">DNA-binding</keyword>
<dbReference type="GO" id="GO:0003700">
    <property type="term" value="F:DNA-binding transcription factor activity"/>
    <property type="evidence" value="ECO:0007669"/>
    <property type="project" value="TreeGrafter"/>
</dbReference>
<feature type="domain" description="HTH tetR-type" evidence="5">
    <location>
        <begin position="10"/>
        <end position="70"/>
    </location>
</feature>
<organism evidence="6 7">
    <name type="scientific">Nocardia tenerifensis</name>
    <dbReference type="NCBI Taxonomy" id="228006"/>
    <lineage>
        <taxon>Bacteria</taxon>
        <taxon>Bacillati</taxon>
        <taxon>Actinomycetota</taxon>
        <taxon>Actinomycetes</taxon>
        <taxon>Mycobacteriales</taxon>
        <taxon>Nocardiaceae</taxon>
        <taxon>Nocardia</taxon>
    </lineage>
</organism>
<dbReference type="RefSeq" id="WP_051186634.1">
    <property type="nucleotide sequence ID" value="NZ_QJKF01000014.1"/>
</dbReference>
<reference evidence="6 7" key="1">
    <citation type="submission" date="2018-05" db="EMBL/GenBank/DDBJ databases">
        <title>Genomic Encyclopedia of Type Strains, Phase IV (KMG-IV): sequencing the most valuable type-strain genomes for metagenomic binning, comparative biology and taxonomic classification.</title>
        <authorList>
            <person name="Goeker M."/>
        </authorList>
    </citation>
    <scope>NUCLEOTIDE SEQUENCE [LARGE SCALE GENOMIC DNA]</scope>
    <source>
        <strain evidence="6 7">DSM 44704</strain>
    </source>
</reference>
<evidence type="ECO:0000256" key="2">
    <source>
        <dbReference type="ARBA" id="ARBA00023125"/>
    </source>
</evidence>
<dbReference type="InterPro" id="IPR050109">
    <property type="entry name" value="HTH-type_TetR-like_transc_reg"/>
</dbReference>
<dbReference type="GO" id="GO:0000976">
    <property type="term" value="F:transcription cis-regulatory region binding"/>
    <property type="evidence" value="ECO:0007669"/>
    <property type="project" value="TreeGrafter"/>
</dbReference>
<proteinExistence type="predicted"/>
<dbReference type="PRINTS" id="PR00455">
    <property type="entry name" value="HTHTETR"/>
</dbReference>
<dbReference type="InterPro" id="IPR001647">
    <property type="entry name" value="HTH_TetR"/>
</dbReference>
<protein>
    <submittedName>
        <fullName evidence="6">TetR family transcriptional regulator</fullName>
    </submittedName>
</protein>
<dbReference type="PROSITE" id="PS50977">
    <property type="entry name" value="HTH_TETR_2"/>
    <property type="match status" value="1"/>
</dbReference>
<dbReference type="PANTHER" id="PTHR30055:SF234">
    <property type="entry name" value="HTH-TYPE TRANSCRIPTIONAL REGULATOR BETI"/>
    <property type="match status" value="1"/>
</dbReference>
<dbReference type="EMBL" id="QJKF01000014">
    <property type="protein sequence ID" value="PXX58413.1"/>
    <property type="molecule type" value="Genomic_DNA"/>
</dbReference>
<evidence type="ECO:0000313" key="7">
    <source>
        <dbReference type="Proteomes" id="UP000247569"/>
    </source>
</evidence>
<evidence type="ECO:0000313" key="6">
    <source>
        <dbReference type="EMBL" id="PXX58413.1"/>
    </source>
</evidence>
<comment type="caution">
    <text evidence="6">The sequence shown here is derived from an EMBL/GenBank/DDBJ whole genome shotgun (WGS) entry which is preliminary data.</text>
</comment>
<dbReference type="InterPro" id="IPR009057">
    <property type="entry name" value="Homeodomain-like_sf"/>
</dbReference>
<evidence type="ECO:0000256" key="4">
    <source>
        <dbReference type="PROSITE-ProRule" id="PRU00335"/>
    </source>
</evidence>
<accession>A0A318JVS2</accession>
<keyword evidence="7" id="KW-1185">Reference proteome</keyword>
<dbReference type="PANTHER" id="PTHR30055">
    <property type="entry name" value="HTH-TYPE TRANSCRIPTIONAL REGULATOR RUTR"/>
    <property type="match status" value="1"/>
</dbReference>
<keyword evidence="1" id="KW-0805">Transcription regulation</keyword>
<dbReference type="OrthoDB" id="4899232at2"/>
<dbReference type="SUPFAM" id="SSF46689">
    <property type="entry name" value="Homeodomain-like"/>
    <property type="match status" value="1"/>
</dbReference>
<dbReference type="AlphaFoldDB" id="A0A318JVS2"/>
<evidence type="ECO:0000256" key="1">
    <source>
        <dbReference type="ARBA" id="ARBA00023015"/>
    </source>
</evidence>
<evidence type="ECO:0000256" key="3">
    <source>
        <dbReference type="ARBA" id="ARBA00023163"/>
    </source>
</evidence>
<evidence type="ECO:0000259" key="5">
    <source>
        <dbReference type="PROSITE" id="PS50977"/>
    </source>
</evidence>
<sequence length="200" mass="21175">MVGRREESSAESRRRLLEAATELVAEVGPRGTSVQAVAERAGISRGSIAWHFGSKDGLIVEVVRHAFATAEQEYRARIAAAGTVTLGVLIDAHLAVVDAPCGRTFATVLPEVMLAPGPIRDAYVAGYLNSRRFWVDAVQEVIADAPGMPDPATLADVLFGSAIGVNVMHRLEAGVDPGTGLGSLQQVFQLALDRSREDAS</sequence>
<dbReference type="Pfam" id="PF00440">
    <property type="entry name" value="TetR_N"/>
    <property type="match status" value="1"/>
</dbReference>
<name>A0A318JVS2_9NOCA</name>
<dbReference type="Gene3D" id="1.10.357.10">
    <property type="entry name" value="Tetracycline Repressor, domain 2"/>
    <property type="match status" value="1"/>
</dbReference>
<dbReference type="Proteomes" id="UP000247569">
    <property type="component" value="Unassembled WGS sequence"/>
</dbReference>
<gene>
    <name evidence="6" type="ORF">DFR70_11497</name>
</gene>
<keyword evidence="3" id="KW-0804">Transcription</keyword>